<dbReference type="GO" id="GO:0005737">
    <property type="term" value="C:cytoplasm"/>
    <property type="evidence" value="ECO:0007669"/>
    <property type="project" value="TreeGrafter"/>
</dbReference>
<feature type="domain" description="N-acetyltransferase" evidence="1">
    <location>
        <begin position="37"/>
        <end position="190"/>
    </location>
</feature>
<reference evidence="2 3" key="1">
    <citation type="submission" date="2017-02" db="EMBL/GenBank/DDBJ databases">
        <authorList>
            <person name="Peterson S.W."/>
        </authorList>
    </citation>
    <scope>NUCLEOTIDE SEQUENCE [LARGE SCALE GENOMIC DNA]</scope>
    <source>
        <strain evidence="2 3">B Ar 00.02</strain>
    </source>
</reference>
<dbReference type="InterPro" id="IPR051908">
    <property type="entry name" value="Ribosomal_N-acetyltransferase"/>
</dbReference>
<dbReference type="GO" id="GO:0008999">
    <property type="term" value="F:protein-N-terminal-alanine acetyltransferase activity"/>
    <property type="evidence" value="ECO:0007669"/>
    <property type="project" value="TreeGrafter"/>
</dbReference>
<evidence type="ECO:0000313" key="2">
    <source>
        <dbReference type="EMBL" id="SJM63577.1"/>
    </source>
</evidence>
<dbReference type="PANTHER" id="PTHR43441:SF10">
    <property type="entry name" value="ACETYLTRANSFERASE"/>
    <property type="match status" value="1"/>
</dbReference>
<dbReference type="InterPro" id="IPR016181">
    <property type="entry name" value="Acyl_CoA_acyltransferase"/>
</dbReference>
<dbReference type="SUPFAM" id="SSF55729">
    <property type="entry name" value="Acyl-CoA N-acyltransferases (Nat)"/>
    <property type="match status" value="1"/>
</dbReference>
<name>A0A1R4G689_9MICC</name>
<keyword evidence="3" id="KW-1185">Reference proteome</keyword>
<accession>A0A1R4G689</accession>
<dbReference type="InterPro" id="IPR000182">
    <property type="entry name" value="GNAT_dom"/>
</dbReference>
<dbReference type="Proteomes" id="UP000195913">
    <property type="component" value="Unassembled WGS sequence"/>
</dbReference>
<organism evidence="2 3">
    <name type="scientific">Arthrobacter rhombi</name>
    <dbReference type="NCBI Taxonomy" id="71253"/>
    <lineage>
        <taxon>Bacteria</taxon>
        <taxon>Bacillati</taxon>
        <taxon>Actinomycetota</taxon>
        <taxon>Actinomycetes</taxon>
        <taxon>Micrococcales</taxon>
        <taxon>Micrococcaceae</taxon>
        <taxon>Arthrobacter</taxon>
    </lineage>
</organism>
<dbReference type="PANTHER" id="PTHR43441">
    <property type="entry name" value="RIBOSOMAL-PROTEIN-SERINE ACETYLTRANSFERASE"/>
    <property type="match status" value="1"/>
</dbReference>
<dbReference type="AlphaFoldDB" id="A0A1R4G689"/>
<evidence type="ECO:0000259" key="1">
    <source>
        <dbReference type="PROSITE" id="PS51186"/>
    </source>
</evidence>
<dbReference type="Gene3D" id="3.40.630.30">
    <property type="match status" value="1"/>
</dbReference>
<sequence>MIQSFETAAGRAAVLRPWTFSDHDTAAVIQAFAAPDMAGQSARPIADAAGARAWLDVTVPRADVQEPSAEEAQDQGPEPATLRALAIDVDGEAVGNVMVSGMEWRHQTGWVSYWVASSARGQGLATAGVAALAGSCFSRWGLYRLELGHRLNNPASGAVAAAAGFIREGVEREKLRYQNEGGTWERFDTALWARLATDPAPEAVPLDILPG</sequence>
<dbReference type="RefSeq" id="WP_086997949.1">
    <property type="nucleotide sequence ID" value="NZ_FUHW01000027.1"/>
</dbReference>
<proteinExistence type="predicted"/>
<evidence type="ECO:0000313" key="3">
    <source>
        <dbReference type="Proteomes" id="UP000195913"/>
    </source>
</evidence>
<dbReference type="Pfam" id="PF13302">
    <property type="entry name" value="Acetyltransf_3"/>
    <property type="match status" value="1"/>
</dbReference>
<gene>
    <name evidence="2" type="ORF">FM101_07995</name>
</gene>
<protein>
    <recommendedName>
        <fullName evidence="1">N-acetyltransferase domain-containing protein</fullName>
    </recommendedName>
</protein>
<dbReference type="GO" id="GO:1990189">
    <property type="term" value="F:protein N-terminal-serine acetyltransferase activity"/>
    <property type="evidence" value="ECO:0007669"/>
    <property type="project" value="TreeGrafter"/>
</dbReference>
<dbReference type="PROSITE" id="PS51186">
    <property type="entry name" value="GNAT"/>
    <property type="match status" value="1"/>
</dbReference>
<dbReference type="EMBL" id="FUHW01000027">
    <property type="protein sequence ID" value="SJM63577.1"/>
    <property type="molecule type" value="Genomic_DNA"/>
</dbReference>